<dbReference type="OrthoDB" id="1786907at2"/>
<feature type="region of interest" description="Disordered" evidence="1">
    <location>
        <begin position="172"/>
        <end position="235"/>
    </location>
</feature>
<dbReference type="Proteomes" id="UP000009234">
    <property type="component" value="Chromosome"/>
</dbReference>
<evidence type="ECO:0000256" key="1">
    <source>
        <dbReference type="SAM" id="MobiDB-lite"/>
    </source>
</evidence>
<evidence type="ECO:0000313" key="2">
    <source>
        <dbReference type="EMBL" id="AEG58453.1"/>
    </source>
</evidence>
<organism evidence="2 3">
    <name type="scientific">Desulforamulus ruminis (strain ATCC 23193 / DSM 2154 / NCIMB 8452 / DL)</name>
    <name type="common">Desulfotomaculum ruminis</name>
    <dbReference type="NCBI Taxonomy" id="696281"/>
    <lineage>
        <taxon>Bacteria</taxon>
        <taxon>Bacillati</taxon>
        <taxon>Bacillota</taxon>
        <taxon>Clostridia</taxon>
        <taxon>Eubacteriales</taxon>
        <taxon>Peptococcaceae</taxon>
        <taxon>Desulforamulus</taxon>
    </lineage>
</organism>
<feature type="compositionally biased region" description="Basic and acidic residues" evidence="1">
    <location>
        <begin position="180"/>
        <end position="215"/>
    </location>
</feature>
<proteinExistence type="predicted"/>
<evidence type="ECO:0000313" key="3">
    <source>
        <dbReference type="Proteomes" id="UP000009234"/>
    </source>
</evidence>
<dbReference type="EMBL" id="CP002780">
    <property type="protein sequence ID" value="AEG58453.1"/>
    <property type="molecule type" value="Genomic_DNA"/>
</dbReference>
<dbReference type="KEGG" id="dru:Desru_0154"/>
<protein>
    <submittedName>
        <fullName evidence="2">Uncharacterized protein</fullName>
    </submittedName>
</protein>
<sequence>MEKAKKEEAMIPAVPTGQGMSGGLEDALFKLLDHQTRYGTDQNHTMITLALMNLLGIVNCMNRLLPEGEVTQGTGDLAAQIGKMLGVPDAPGAGVASGQRGGMGGLDPALLAALAGMMGGLPRGAGTGEAGGKPGLDPALLGALAGMMGGGGPGGGNPAALMGMLANLMGSFPGPGRPSEVPRHREEAAGHRGEERPGRTEEKSGPVKETGRKEPQTGPRGTIKWDPRLGVPTSN</sequence>
<gene>
    <name evidence="2" type="ordered locus">Desru_0154</name>
</gene>
<reference evidence="3" key="1">
    <citation type="submission" date="2011-05" db="EMBL/GenBank/DDBJ databases">
        <title>Complete sequence of Desulfotomaculum ruminis DSM 2154.</title>
        <authorList>
            <person name="Lucas S."/>
            <person name="Copeland A."/>
            <person name="Lapidus A."/>
            <person name="Cheng J.-F."/>
            <person name="Goodwin L."/>
            <person name="Pitluck S."/>
            <person name="Lu M."/>
            <person name="Detter J.C."/>
            <person name="Han C."/>
            <person name="Tapia R."/>
            <person name="Land M."/>
            <person name="Hauser L."/>
            <person name="Kyrpides N."/>
            <person name="Ivanova N."/>
            <person name="Mikhailova N."/>
            <person name="Pagani I."/>
            <person name="Stams A.J.M."/>
            <person name="Plugge C.M."/>
            <person name="Muyzer G."/>
            <person name="Kuever J."/>
            <person name="Parshina S.N."/>
            <person name="Ivanova A.E."/>
            <person name="Nazina T.N."/>
            <person name="Brambilla E."/>
            <person name="Spring S."/>
            <person name="Klenk H.-P."/>
            <person name="Woyke T."/>
        </authorList>
    </citation>
    <scope>NUCLEOTIDE SEQUENCE [LARGE SCALE GENOMIC DNA]</scope>
    <source>
        <strain evidence="3">ATCC 23193 / DSM 2154 / NCIB 8452 / DL</strain>
    </source>
</reference>
<name>F6DMP5_DESRL</name>
<accession>F6DMP5</accession>
<dbReference type="STRING" id="696281.Desru_0154"/>
<dbReference type="RefSeq" id="WP_013840235.1">
    <property type="nucleotide sequence ID" value="NC_015589.1"/>
</dbReference>
<dbReference type="HOGENOM" id="CLU_1178712_0_0_9"/>
<keyword evidence="3" id="KW-1185">Reference proteome</keyword>
<reference evidence="2 3" key="2">
    <citation type="journal article" date="2012" name="Stand. Genomic Sci.">
        <title>Complete genome sequence of the sulfate-reducing firmicute Desulfotomaculum ruminis type strain (DL(T)).</title>
        <authorList>
            <person name="Spring S."/>
            <person name="Visser M."/>
            <person name="Lu M."/>
            <person name="Copeland A."/>
            <person name="Lapidus A."/>
            <person name="Lucas S."/>
            <person name="Cheng J.F."/>
            <person name="Han C."/>
            <person name="Tapia R."/>
            <person name="Goodwin L.A."/>
            <person name="Pitluck S."/>
            <person name="Ivanova N."/>
            <person name="Land M."/>
            <person name="Hauser L."/>
            <person name="Larimer F."/>
            <person name="Rohde M."/>
            <person name="Goker M."/>
            <person name="Detter J.C."/>
            <person name="Kyrpides N.C."/>
            <person name="Woyke T."/>
            <person name="Schaap P.J."/>
            <person name="Plugge C.M."/>
            <person name="Muyzer G."/>
            <person name="Kuever J."/>
            <person name="Pereira I.A."/>
            <person name="Parshina S.N."/>
            <person name="Bernier-Latmani R."/>
            <person name="Stams A.J."/>
            <person name="Klenk H.P."/>
        </authorList>
    </citation>
    <scope>NUCLEOTIDE SEQUENCE [LARGE SCALE GENOMIC DNA]</scope>
    <source>
        <strain evidence="3">ATCC 23193 / DSM 2154 / NCIB 8452 / DL</strain>
    </source>
</reference>
<dbReference type="AlphaFoldDB" id="F6DMP5"/>